<evidence type="ECO:0000313" key="1">
    <source>
        <dbReference type="EMBL" id="KAI9508243.1"/>
    </source>
</evidence>
<protein>
    <submittedName>
        <fullName evidence="1">Uncharacterized protein</fullName>
    </submittedName>
</protein>
<evidence type="ECO:0000313" key="2">
    <source>
        <dbReference type="Proteomes" id="UP001207468"/>
    </source>
</evidence>
<gene>
    <name evidence="1" type="ORF">F5148DRAFT_1284263</name>
</gene>
<organism evidence="1 2">
    <name type="scientific">Russula earlei</name>
    <dbReference type="NCBI Taxonomy" id="71964"/>
    <lineage>
        <taxon>Eukaryota</taxon>
        <taxon>Fungi</taxon>
        <taxon>Dikarya</taxon>
        <taxon>Basidiomycota</taxon>
        <taxon>Agaricomycotina</taxon>
        <taxon>Agaricomycetes</taxon>
        <taxon>Russulales</taxon>
        <taxon>Russulaceae</taxon>
        <taxon>Russula</taxon>
    </lineage>
</organism>
<reference evidence="1" key="1">
    <citation type="submission" date="2021-03" db="EMBL/GenBank/DDBJ databases">
        <title>Evolutionary priming and transition to the ectomycorrhizal habit in an iconic lineage of mushroom-forming fungi: is preadaptation a requirement?</title>
        <authorList>
            <consortium name="DOE Joint Genome Institute"/>
            <person name="Looney B.P."/>
            <person name="Miyauchi S."/>
            <person name="Morin E."/>
            <person name="Drula E."/>
            <person name="Courty P.E."/>
            <person name="Chicoki N."/>
            <person name="Fauchery L."/>
            <person name="Kohler A."/>
            <person name="Kuo A."/>
            <person name="LaButti K."/>
            <person name="Pangilinan J."/>
            <person name="Lipzen A."/>
            <person name="Riley R."/>
            <person name="Andreopoulos W."/>
            <person name="He G."/>
            <person name="Johnson J."/>
            <person name="Barry K.W."/>
            <person name="Grigoriev I.V."/>
            <person name="Nagy L."/>
            <person name="Hibbett D."/>
            <person name="Henrissat B."/>
            <person name="Matheny P.B."/>
            <person name="Labbe J."/>
            <person name="Martin A.F."/>
        </authorList>
    </citation>
    <scope>NUCLEOTIDE SEQUENCE</scope>
    <source>
        <strain evidence="1">BPL698</strain>
    </source>
</reference>
<dbReference type="EMBL" id="JAGFNK010000097">
    <property type="protein sequence ID" value="KAI9508243.1"/>
    <property type="molecule type" value="Genomic_DNA"/>
</dbReference>
<proteinExistence type="predicted"/>
<comment type="caution">
    <text evidence="1">The sequence shown here is derived from an EMBL/GenBank/DDBJ whole genome shotgun (WGS) entry which is preliminary data.</text>
</comment>
<accession>A0ACC0U9F7</accession>
<keyword evidence="2" id="KW-1185">Reference proteome</keyword>
<dbReference type="Proteomes" id="UP001207468">
    <property type="component" value="Unassembled WGS sequence"/>
</dbReference>
<sequence>MQVERQIPLQLFHRIVASAKRKQHYSYRLSFQDEVGSSLDPDMEDITEWERFLSEGGPLPPGEPDPPLSEFDEEEIAELAAQAEEAELWGDLDADRTIFDLSDINDTNVKPQAFPDDDNFYPDPMTGAIPKGPVYEQEGINSSVLWCTEQCRFEVCTYQHVV</sequence>
<name>A0ACC0U9F7_9AGAM</name>